<feature type="compositionally biased region" description="Polar residues" evidence="2">
    <location>
        <begin position="1477"/>
        <end position="1489"/>
    </location>
</feature>
<feature type="compositionally biased region" description="Polar residues" evidence="2">
    <location>
        <begin position="136"/>
        <end position="148"/>
    </location>
</feature>
<feature type="compositionally biased region" description="Polar residues" evidence="2">
    <location>
        <begin position="1432"/>
        <end position="1447"/>
    </location>
</feature>
<feature type="compositionally biased region" description="Polar residues" evidence="2">
    <location>
        <begin position="707"/>
        <end position="717"/>
    </location>
</feature>
<feature type="repeat" description="ANK" evidence="1">
    <location>
        <begin position="241"/>
        <end position="273"/>
    </location>
</feature>
<feature type="region of interest" description="Disordered" evidence="2">
    <location>
        <begin position="136"/>
        <end position="178"/>
    </location>
</feature>
<dbReference type="PANTHER" id="PTHR24149">
    <property type="entry name" value="ANKYRIN REPEAT DOMAIN-CONTAINING PROTEIN 12"/>
    <property type="match status" value="1"/>
</dbReference>
<dbReference type="Gene3D" id="1.25.40.20">
    <property type="entry name" value="Ankyrin repeat-containing domain"/>
    <property type="match status" value="1"/>
</dbReference>
<feature type="compositionally biased region" description="Basic and acidic residues" evidence="2">
    <location>
        <begin position="814"/>
        <end position="876"/>
    </location>
</feature>
<feature type="compositionally biased region" description="Acidic residues" evidence="2">
    <location>
        <begin position="348"/>
        <end position="360"/>
    </location>
</feature>
<evidence type="ECO:0000313" key="3">
    <source>
        <dbReference type="Proteomes" id="UP000221080"/>
    </source>
</evidence>
<accession>A0A9F7RL91</accession>
<dbReference type="Proteomes" id="UP000221080">
    <property type="component" value="Chromosome 20"/>
</dbReference>
<reference evidence="3" key="1">
    <citation type="journal article" date="2016" name="Nat. Commun.">
        <title>The channel catfish genome sequence provides insights into the evolution of scale formation in teleosts.</title>
        <authorList>
            <person name="Liu Z."/>
            <person name="Liu S."/>
            <person name="Yao J."/>
            <person name="Bao L."/>
            <person name="Zhang J."/>
            <person name="Li Y."/>
            <person name="Jiang C."/>
            <person name="Sun L."/>
            <person name="Wang R."/>
            <person name="Zhang Y."/>
            <person name="Zhou T."/>
            <person name="Zeng Q."/>
            <person name="Fu Q."/>
            <person name="Gao S."/>
            <person name="Li N."/>
            <person name="Koren S."/>
            <person name="Jiang Y."/>
            <person name="Zimin A."/>
            <person name="Xu P."/>
            <person name="Phillippy A.M."/>
            <person name="Geng X."/>
            <person name="Song L."/>
            <person name="Sun F."/>
            <person name="Li C."/>
            <person name="Wang X."/>
            <person name="Chen A."/>
            <person name="Jin Y."/>
            <person name="Yuan Z."/>
            <person name="Yang Y."/>
            <person name="Tan S."/>
            <person name="Peatman E."/>
            <person name="Lu J."/>
            <person name="Qin Z."/>
            <person name="Dunham R."/>
            <person name="Li Z."/>
            <person name="Sonstegard T."/>
            <person name="Feng J."/>
            <person name="Danzmann R.G."/>
            <person name="Schroeder S."/>
            <person name="Scheffler B."/>
            <person name="Duke M.V."/>
            <person name="Ballard L."/>
            <person name="Kucuktas H."/>
            <person name="Kaltenboeck L."/>
            <person name="Liu H."/>
            <person name="Armbruster J."/>
            <person name="Xie Y."/>
            <person name="Kirby M.L."/>
            <person name="Tian Y."/>
            <person name="Flanagan M.E."/>
            <person name="Mu W."/>
            <person name="Waldbieser G.C."/>
        </authorList>
    </citation>
    <scope>NUCLEOTIDE SEQUENCE [LARGE SCALE GENOMIC DNA]</scope>
    <source>
        <strain evidence="3">SDA103</strain>
    </source>
</reference>
<dbReference type="OrthoDB" id="5806726at2759"/>
<dbReference type="InterPro" id="IPR002110">
    <property type="entry name" value="Ankyrin_rpt"/>
</dbReference>
<dbReference type="PRINTS" id="PR01415">
    <property type="entry name" value="ANKYRIN"/>
</dbReference>
<feature type="compositionally biased region" description="Basic residues" evidence="2">
    <location>
        <begin position="465"/>
        <end position="474"/>
    </location>
</feature>
<dbReference type="SUPFAM" id="SSF48403">
    <property type="entry name" value="Ankyrin repeat"/>
    <property type="match status" value="1"/>
</dbReference>
<dbReference type="CTD" id="23253"/>
<feature type="compositionally biased region" description="Basic and acidic residues" evidence="2">
    <location>
        <begin position="442"/>
        <end position="454"/>
    </location>
</feature>
<evidence type="ECO:0000256" key="1">
    <source>
        <dbReference type="PROSITE-ProRule" id="PRU00023"/>
    </source>
</evidence>
<feature type="region of interest" description="Disordered" evidence="2">
    <location>
        <begin position="1380"/>
        <end position="1512"/>
    </location>
</feature>
<keyword evidence="3" id="KW-1185">Reference proteome</keyword>
<dbReference type="RefSeq" id="XP_053544536.1">
    <property type="nucleotide sequence ID" value="XM_053688561.1"/>
</dbReference>
<protein>
    <submittedName>
        <fullName evidence="4">Ankyrin repeat domain-containing protein 12 isoform X1</fullName>
    </submittedName>
</protein>
<feature type="region of interest" description="Disordered" evidence="2">
    <location>
        <begin position="1"/>
        <end position="113"/>
    </location>
</feature>
<feature type="compositionally biased region" description="Low complexity" evidence="2">
    <location>
        <begin position="310"/>
        <end position="319"/>
    </location>
</feature>
<feature type="repeat" description="ANK" evidence="1">
    <location>
        <begin position="208"/>
        <end position="240"/>
    </location>
</feature>
<organism evidence="3 4">
    <name type="scientific">Ictalurus punctatus</name>
    <name type="common">Channel catfish</name>
    <name type="synonym">Silurus punctatus</name>
    <dbReference type="NCBI Taxonomy" id="7998"/>
    <lineage>
        <taxon>Eukaryota</taxon>
        <taxon>Metazoa</taxon>
        <taxon>Chordata</taxon>
        <taxon>Craniata</taxon>
        <taxon>Vertebrata</taxon>
        <taxon>Euteleostomi</taxon>
        <taxon>Actinopterygii</taxon>
        <taxon>Neopterygii</taxon>
        <taxon>Teleostei</taxon>
        <taxon>Ostariophysi</taxon>
        <taxon>Siluriformes</taxon>
        <taxon>Ictaluridae</taxon>
        <taxon>Ictalurus</taxon>
    </lineage>
</organism>
<reference evidence="4" key="2">
    <citation type="submission" date="2025-08" db="UniProtKB">
        <authorList>
            <consortium name="RefSeq"/>
        </authorList>
    </citation>
    <scope>IDENTIFICATION</scope>
    <source>
        <tissue evidence="4">Blood</tissue>
    </source>
</reference>
<evidence type="ECO:0000313" key="4">
    <source>
        <dbReference type="RefSeq" id="XP_053544536.1"/>
    </source>
</evidence>
<feature type="compositionally biased region" description="Polar residues" evidence="2">
    <location>
        <begin position="1258"/>
        <end position="1278"/>
    </location>
</feature>
<feature type="compositionally biased region" description="Low complexity" evidence="2">
    <location>
        <begin position="334"/>
        <end position="347"/>
    </location>
</feature>
<feature type="compositionally biased region" description="Basic and acidic residues" evidence="2">
    <location>
        <begin position="884"/>
        <end position="978"/>
    </location>
</feature>
<name>A0A9F7RL91_ICTPU</name>
<sequence>MAKPGTDRDGAMVEKTTGKKSKDKISPFTKTPKLDRSEIMGKPKSSMKRKLSFSVSPPCNEERDSDTDDSDPGQSSDMWGERLLPPCRIYADKDGPDKKRVKKESGGKKSTPVNILFGYPLSERKQMALLMQMTARDNSPDTTPNHPSQAPAVQKKTPNSSTSRQKDKVNKRNERGETPLHMAAIRGDVKQVKELIGLGADVNVKDFAGWTPLHEACNLGYYDVAKVLIGAGAEVNTQGLDDDTPLHDASSSGHKDIVKLLLQHGGNAFQANKRGERPVDVADSQEVEQLLKGEIPLSDPDDSSSDSEDPPSVNPSSVDENMEYSDTEKDSDGKSTTAKATSSVSGVDEYEFKDEEEEEDLSKALNDRHILRREARQKEKEEKEQNHYTPKQSNKSDQTTSSCKLKKPKSSRVLYCSSDSSDDEMEAPSERKCSPTRSLCNDTHKTESRTKRESLTLTASEKGKANKKKNKSQSKNKENQEVQEDGKENSKSLLFSTATVSDNSDKSVREEDSFKMSFSPKDDSSVHLFHLSAVKSPKLTYSQTDKQMTPLKQENAKTFVSIGDGSCPMDNVKYNHYTDSDYTEGSSSKSCKHKDKSKHHYKEHSLEGDDRSSSPFKDASLSNSMDSSEGAFRKADKDGKVVKKHKLKHKEKDKYRKDYESERNRHRQKELRKDGHRNMEFDREFWKENFFKSDENEELKGKCETPDSCSPQKSLDSSPIKEEKATLKDKHSVCNSTKERKQKDEREKDKLIKKEKKEVAYKDDRGGKDGKGAENYDRSESLNLLRKPEDSLPSPCVKEEVEDRPLTGNLVDHNQLETTEKSSRDRNDKRLPTKDREFEKGEKKQAEKDKKIKLEHLLDKSDLHNSTDRWKDRDRLTTSNLSSEKSHKESEKLKPVPVMKKHEENKKSKDKLDRRSEKERQEKEHSSSDHKDKDKMSSEKKSKAPEKNSDHSKIDRIKEKEREKDKDSDKKKKEKSKEATLPSSSSNLKFLLEEKKGYIPESNKTVTSKLKEEVVKTPEKDRDRRERDRDLERHRDRDRERHKEKDKDKERSLQSRDSKLSKARPVESESDRSKSKASPAQKETRPKEKRLVNDDLMQTSFERMLSLKDQEIEQWHKKHLEKIKQKERERLKQRPGADTGKQKNKDKARISTSSEPNKELLRSKSSETPEVSSREKILKDATSGRTLSLDAKSLSCFGKTGPVIENSLSRSPRPDSERSGIMSRSVSMISVASSEDSCQASTLTPRPTEYDSDLNLEASDSQPPFLQSSLIVQSSRSPVVNDKDTNSLPDIAPGSRTPLSSRLASPYLRAVLDEDAKAGPCEPDRPIEEPQKFGDLAYSNEEPGKIHQTEATGAVTQESLSIHNSLSAHLACAIPEAEHSVGVEDASGGSSSQFACGSNSQDTSVKDFADQQSSLSQASSLLPTTVEVSKLNMDTSPEQSGQNQLDSSDTEMTDGSNKNSLLAPVSQVASAASSQPEQSFSTKTPTRSISLKWDSVAEPNNDHPARTDVDLGLEQRARSLTMGPENIMEDRCMENVSGGSRMDWTTIQAPSISSCRISSEESTKTLPCTASVVRDSQQVTEKISQDDCKSSLSNENAGAADGQLEKNEHSLPVSSISNVPHCASPEQTAEESMEVSGEDPDNSQVVSETQVEKAVTTEDAAQTQLPSDAKADVNVEIPDQLAVEDQTAKPGTPSDGDQSLGCTRVQLDCHSEITSGATSGSSSPLSVADSDSTGARTKVKALDDEVELQVAHPRKRKMPRVSPSTQASLSAQQIKEKTQQSLAAIVDSLKLEEIQPYQTERANPYYEFLHIRRKIEEKRKVLCSVIPQAPQYYDEYVTFNGSYLLDGNPLSKLCIPTITPPPSLPEPLKEMFKQQEVVRMKLRLQHSIEREKLIVSNEQEVLRVHYRAARTLANQTLPFSACTVLLDAEVYNMPQDVQAHDGKTSVRDRFNARQFMSWLQDVDDKFEKLKTCLLMRQQHEAAALNAVQRLEWQLKLQELDPATYKSTSIFEIPEFHIPLVEVNDDFDLTPI</sequence>
<feature type="compositionally biased region" description="Basic and acidic residues" evidence="2">
    <location>
        <begin position="1"/>
        <end position="12"/>
    </location>
</feature>
<feature type="compositionally biased region" description="Polar residues" evidence="2">
    <location>
        <begin position="1762"/>
        <end position="1771"/>
    </location>
</feature>
<keyword evidence="1" id="KW-0040">ANK repeat</keyword>
<feature type="compositionally biased region" description="Basic and acidic residues" evidence="2">
    <location>
        <begin position="1009"/>
        <end position="1074"/>
    </location>
</feature>
<feature type="repeat" description="ANK" evidence="1">
    <location>
        <begin position="175"/>
        <end position="207"/>
    </location>
</feature>
<dbReference type="SMART" id="SM00248">
    <property type="entry name" value="ANK"/>
    <property type="match status" value="3"/>
</dbReference>
<dbReference type="Pfam" id="PF12796">
    <property type="entry name" value="Ank_2"/>
    <property type="match status" value="1"/>
</dbReference>
<feature type="compositionally biased region" description="Basic and acidic residues" evidence="2">
    <location>
        <begin position="503"/>
        <end position="521"/>
    </location>
</feature>
<feature type="region of interest" description="Disordered" evidence="2">
    <location>
        <begin position="1713"/>
        <end position="1736"/>
    </location>
</feature>
<feature type="compositionally biased region" description="Basic and acidic residues" evidence="2">
    <location>
        <begin position="1082"/>
        <end position="1093"/>
    </location>
</feature>
<dbReference type="InterPro" id="IPR053210">
    <property type="entry name" value="ANKRD12"/>
</dbReference>
<dbReference type="PROSITE" id="PS50297">
    <property type="entry name" value="ANK_REP_REGION"/>
    <property type="match status" value="3"/>
</dbReference>
<feature type="region of interest" description="Disordered" evidence="2">
    <location>
        <begin position="1752"/>
        <end position="1771"/>
    </location>
</feature>
<feature type="compositionally biased region" description="Basic residues" evidence="2">
    <location>
        <begin position="590"/>
        <end position="602"/>
    </location>
</feature>
<dbReference type="InterPro" id="IPR036770">
    <property type="entry name" value="Ankyrin_rpt-contain_sf"/>
</dbReference>
<feature type="region of interest" description="Disordered" evidence="2">
    <location>
        <begin position="294"/>
        <end position="521"/>
    </location>
</feature>
<feature type="compositionally biased region" description="Low complexity" evidence="2">
    <location>
        <begin position="1713"/>
        <end position="1732"/>
    </location>
</feature>
<feature type="compositionally biased region" description="Basic and acidic residues" evidence="2">
    <location>
        <begin position="1156"/>
        <end position="1179"/>
    </location>
</feature>
<feature type="region of interest" description="Disordered" evidence="2">
    <location>
        <begin position="1584"/>
        <end position="1603"/>
    </location>
</feature>
<feature type="compositionally biased region" description="Basic and acidic residues" evidence="2">
    <location>
        <begin position="650"/>
        <end position="663"/>
    </location>
</feature>
<dbReference type="KEGG" id="ipu:108280560"/>
<dbReference type="GO" id="GO:0005654">
    <property type="term" value="C:nucleoplasm"/>
    <property type="evidence" value="ECO:0007669"/>
    <property type="project" value="TreeGrafter"/>
</dbReference>
<feature type="compositionally biased region" description="Polar residues" evidence="2">
    <location>
        <begin position="1235"/>
        <end position="1245"/>
    </location>
</feature>
<dbReference type="Pfam" id="PF00023">
    <property type="entry name" value="Ank"/>
    <property type="match status" value="1"/>
</dbReference>
<feature type="compositionally biased region" description="Basic and acidic residues" evidence="2">
    <location>
        <begin position="631"/>
        <end position="641"/>
    </location>
</feature>
<feature type="compositionally biased region" description="Low complexity" evidence="2">
    <location>
        <begin position="1219"/>
        <end position="1234"/>
    </location>
</feature>
<feature type="compositionally biased region" description="Basic and acidic residues" evidence="2">
    <location>
        <begin position="361"/>
        <end position="386"/>
    </location>
</feature>
<feature type="compositionally biased region" description="Acidic residues" evidence="2">
    <location>
        <begin position="299"/>
        <end position="309"/>
    </location>
</feature>
<feature type="region of interest" description="Disordered" evidence="2">
    <location>
        <begin position="1682"/>
        <end position="1701"/>
    </location>
</feature>
<feature type="region of interest" description="Disordered" evidence="2">
    <location>
        <begin position="563"/>
        <end position="678"/>
    </location>
</feature>
<feature type="compositionally biased region" description="Basic and acidic residues" evidence="2">
    <location>
        <begin position="475"/>
        <end position="490"/>
    </location>
</feature>
<feature type="compositionally biased region" description="Basic and acidic residues" evidence="2">
    <location>
        <begin position="1123"/>
        <end position="1132"/>
    </location>
</feature>
<proteinExistence type="predicted"/>
<gene>
    <name evidence="4" type="primary">ankrd12</name>
</gene>
<evidence type="ECO:0000256" key="2">
    <source>
        <dbReference type="SAM" id="MobiDB-lite"/>
    </source>
</evidence>
<feature type="region of interest" description="Disordered" evidence="2">
    <location>
        <begin position="1611"/>
        <end position="1668"/>
    </location>
</feature>
<feature type="compositionally biased region" description="Basic and acidic residues" evidence="2">
    <location>
        <begin position="164"/>
        <end position="178"/>
    </location>
</feature>
<feature type="compositionally biased region" description="Basic and acidic residues" evidence="2">
    <location>
        <begin position="1500"/>
        <end position="1512"/>
    </location>
</feature>
<dbReference type="PANTHER" id="PTHR24149:SF14">
    <property type="entry name" value="ANKYRIN REPEAT DOMAIN 12"/>
    <property type="match status" value="1"/>
</dbReference>
<feature type="compositionally biased region" description="Polar residues" evidence="2">
    <location>
        <begin position="1388"/>
        <end position="1403"/>
    </location>
</feature>
<dbReference type="GeneID" id="108280560"/>
<feature type="compositionally biased region" description="Low complexity" evidence="2">
    <location>
        <begin position="1460"/>
        <end position="1476"/>
    </location>
</feature>
<feature type="region of interest" description="Disordered" evidence="2">
    <location>
        <begin position="1123"/>
        <end position="1302"/>
    </location>
</feature>
<feature type="compositionally biased region" description="Basic and acidic residues" evidence="2">
    <location>
        <begin position="719"/>
        <end position="790"/>
    </location>
</feature>
<feature type="compositionally biased region" description="Basic and acidic residues" evidence="2">
    <location>
        <begin position="90"/>
        <end position="107"/>
    </location>
</feature>
<feature type="region of interest" description="Disordered" evidence="2">
    <location>
        <begin position="697"/>
        <end position="1095"/>
    </location>
</feature>
<feature type="compositionally biased region" description="Basic and acidic residues" evidence="2">
    <location>
        <begin position="32"/>
        <end position="41"/>
    </location>
</feature>
<feature type="compositionally biased region" description="Polar residues" evidence="2">
    <location>
        <begin position="387"/>
        <end position="403"/>
    </location>
</feature>
<feature type="compositionally biased region" description="Basic and acidic residues" evidence="2">
    <location>
        <begin position="603"/>
        <end position="612"/>
    </location>
</feature>
<feature type="compositionally biased region" description="Basic and acidic residues" evidence="2">
    <location>
        <begin position="1140"/>
        <end position="1149"/>
    </location>
</feature>
<feature type="compositionally biased region" description="Polar residues" evidence="2">
    <location>
        <begin position="491"/>
        <end position="502"/>
    </location>
</feature>
<feature type="compositionally biased region" description="Low complexity" evidence="2">
    <location>
        <begin position="1411"/>
        <end position="1422"/>
    </location>
</feature>
<feature type="compositionally biased region" description="Acidic residues" evidence="2">
    <location>
        <begin position="1628"/>
        <end position="1641"/>
    </location>
</feature>
<dbReference type="PROSITE" id="PS50088">
    <property type="entry name" value="ANK_REPEAT"/>
    <property type="match status" value="3"/>
</dbReference>